<gene>
    <name evidence="2" type="ORF">GCM10008025_31950</name>
</gene>
<dbReference type="EMBL" id="BMEY01000020">
    <property type="protein sequence ID" value="GGA86684.1"/>
    <property type="molecule type" value="Genomic_DNA"/>
</dbReference>
<dbReference type="Pfam" id="PF13847">
    <property type="entry name" value="Methyltransf_31"/>
    <property type="match status" value="1"/>
</dbReference>
<evidence type="ECO:0000259" key="1">
    <source>
        <dbReference type="Pfam" id="PF13847"/>
    </source>
</evidence>
<dbReference type="Gene3D" id="3.40.50.150">
    <property type="entry name" value="Vaccinia Virus protein VP39"/>
    <property type="match status" value="1"/>
</dbReference>
<keyword evidence="3" id="KW-1185">Reference proteome</keyword>
<dbReference type="CDD" id="cd02440">
    <property type="entry name" value="AdoMet_MTases"/>
    <property type="match status" value="1"/>
</dbReference>
<dbReference type="InterPro" id="IPR025714">
    <property type="entry name" value="Methyltranfer_dom"/>
</dbReference>
<reference evidence="2" key="1">
    <citation type="journal article" date="2014" name="Int. J. Syst. Evol. Microbiol.">
        <title>Complete genome sequence of Corynebacterium casei LMG S-19264T (=DSM 44701T), isolated from a smear-ripened cheese.</title>
        <authorList>
            <consortium name="US DOE Joint Genome Institute (JGI-PGF)"/>
            <person name="Walter F."/>
            <person name="Albersmeier A."/>
            <person name="Kalinowski J."/>
            <person name="Ruckert C."/>
        </authorList>
    </citation>
    <scope>NUCLEOTIDE SEQUENCE</scope>
    <source>
        <strain evidence="2">CGMCC 1.12408</strain>
    </source>
</reference>
<feature type="domain" description="Methyltransferase" evidence="1">
    <location>
        <begin position="43"/>
        <end position="141"/>
    </location>
</feature>
<dbReference type="RefSeq" id="WP_229740775.1">
    <property type="nucleotide sequence ID" value="NZ_BMEY01000020.1"/>
</dbReference>
<reference evidence="2" key="2">
    <citation type="submission" date="2020-09" db="EMBL/GenBank/DDBJ databases">
        <authorList>
            <person name="Sun Q."/>
            <person name="Zhou Y."/>
        </authorList>
    </citation>
    <scope>NUCLEOTIDE SEQUENCE</scope>
    <source>
        <strain evidence="2">CGMCC 1.12408</strain>
    </source>
</reference>
<evidence type="ECO:0000313" key="3">
    <source>
        <dbReference type="Proteomes" id="UP000613512"/>
    </source>
</evidence>
<keyword evidence="2" id="KW-0808">Transferase</keyword>
<organism evidence="2 3">
    <name type="scientific">Ornithinibacillus halotolerans</name>
    <dbReference type="NCBI Taxonomy" id="1274357"/>
    <lineage>
        <taxon>Bacteria</taxon>
        <taxon>Bacillati</taxon>
        <taxon>Bacillota</taxon>
        <taxon>Bacilli</taxon>
        <taxon>Bacillales</taxon>
        <taxon>Bacillaceae</taxon>
        <taxon>Ornithinibacillus</taxon>
    </lineage>
</organism>
<dbReference type="SUPFAM" id="SSF53335">
    <property type="entry name" value="S-adenosyl-L-methionine-dependent methyltransferases"/>
    <property type="match status" value="1"/>
</dbReference>
<dbReference type="GO" id="GO:0032259">
    <property type="term" value="P:methylation"/>
    <property type="evidence" value="ECO:0007669"/>
    <property type="project" value="UniProtKB-KW"/>
</dbReference>
<sequence length="274" mass="31195">MKQFNINEKTANFLKTYNLYKNDEVQQIQLQHRLSLVDTFEISEGMRVLEIGCGQGDTTVALAHAVGETGHVIAIDIANPDYGAPLTLGQATNVITQSDLGNRISFHFETDFAFFEVNKPFDVVVLSHSSWYFRQPETLLDYFRKMKAIAKKVCFAEWDLDYGKPSQRNHFLAASILALYSNFVNNDGNIQNLFYKEQVKSFLQLAGFSIQKETTVNATFLQDGDWEIGYANHIRPKFSIAPTPIQTLVQSYYDLMKNPTYKKESLDSFVIVAE</sequence>
<protein>
    <submittedName>
        <fullName evidence="2">SAM-dependent methyltransferase</fullName>
    </submittedName>
</protein>
<comment type="caution">
    <text evidence="2">The sequence shown here is derived from an EMBL/GenBank/DDBJ whole genome shotgun (WGS) entry which is preliminary data.</text>
</comment>
<evidence type="ECO:0000313" key="2">
    <source>
        <dbReference type="EMBL" id="GGA86684.1"/>
    </source>
</evidence>
<dbReference type="GO" id="GO:0008168">
    <property type="term" value="F:methyltransferase activity"/>
    <property type="evidence" value="ECO:0007669"/>
    <property type="project" value="UniProtKB-KW"/>
</dbReference>
<accession>A0A916S6D0</accession>
<name>A0A916S6D0_9BACI</name>
<dbReference type="InterPro" id="IPR029063">
    <property type="entry name" value="SAM-dependent_MTases_sf"/>
</dbReference>
<keyword evidence="2" id="KW-0489">Methyltransferase</keyword>
<proteinExistence type="predicted"/>
<dbReference type="Proteomes" id="UP000613512">
    <property type="component" value="Unassembled WGS sequence"/>
</dbReference>
<dbReference type="AlphaFoldDB" id="A0A916S6D0"/>